<dbReference type="Gene3D" id="1.20.1460.20">
    <property type="match status" value="1"/>
</dbReference>
<dbReference type="GO" id="GO:0046961">
    <property type="term" value="F:proton-transporting ATPase activity, rotational mechanism"/>
    <property type="evidence" value="ECO:0007669"/>
    <property type="project" value="InterPro"/>
</dbReference>
<dbReference type="Pfam" id="PF01496">
    <property type="entry name" value="V_ATPase_I"/>
    <property type="match status" value="1"/>
</dbReference>
<dbReference type="Proteomes" id="UP000178323">
    <property type="component" value="Unassembled WGS sequence"/>
</dbReference>
<evidence type="ECO:0000256" key="9">
    <source>
        <dbReference type="SAM" id="Phobius"/>
    </source>
</evidence>
<evidence type="ECO:0000256" key="3">
    <source>
        <dbReference type="ARBA" id="ARBA00022448"/>
    </source>
</evidence>
<dbReference type="Gene3D" id="3.30.70.2170">
    <property type="match status" value="1"/>
</dbReference>
<comment type="similarity">
    <text evidence="2">Belongs to the V-ATPase 116 kDa subunit family.</text>
</comment>
<keyword evidence="7 9" id="KW-0472">Membrane</keyword>
<evidence type="ECO:0000256" key="5">
    <source>
        <dbReference type="ARBA" id="ARBA00022989"/>
    </source>
</evidence>
<feature type="coiled-coil region" evidence="8">
    <location>
        <begin position="115"/>
        <end position="149"/>
    </location>
</feature>
<name>A0A1F5S6I2_9BACT</name>
<keyword evidence="3" id="KW-0813">Transport</keyword>
<evidence type="ECO:0000256" key="6">
    <source>
        <dbReference type="ARBA" id="ARBA00023065"/>
    </source>
</evidence>
<reference evidence="10 11" key="1">
    <citation type="journal article" date="2016" name="Nat. Commun.">
        <title>Thousands of microbial genomes shed light on interconnected biogeochemical processes in an aquifer system.</title>
        <authorList>
            <person name="Anantharaman K."/>
            <person name="Brown C.T."/>
            <person name="Hug L.A."/>
            <person name="Sharon I."/>
            <person name="Castelle C.J."/>
            <person name="Probst A.J."/>
            <person name="Thomas B.C."/>
            <person name="Singh A."/>
            <person name="Wilkins M.J."/>
            <person name="Karaoz U."/>
            <person name="Brodie E.L."/>
            <person name="Williams K.H."/>
            <person name="Hubbard S.S."/>
            <person name="Banfield J.F."/>
        </authorList>
    </citation>
    <scope>NUCLEOTIDE SEQUENCE [LARGE SCALE GENOMIC DNA]</scope>
</reference>
<comment type="subcellular location">
    <subcellularLocation>
        <location evidence="1">Membrane</location>
        <topology evidence="1">Multi-pass membrane protein</topology>
    </subcellularLocation>
</comment>
<dbReference type="InterPro" id="IPR002490">
    <property type="entry name" value="V-ATPase_116kDa_su"/>
</dbReference>
<evidence type="ECO:0000256" key="8">
    <source>
        <dbReference type="SAM" id="Coils"/>
    </source>
</evidence>
<protein>
    <submittedName>
        <fullName evidence="10">Uncharacterized protein</fullName>
    </submittedName>
</protein>
<feature type="transmembrane region" description="Helical" evidence="9">
    <location>
        <begin position="602"/>
        <end position="625"/>
    </location>
</feature>
<gene>
    <name evidence="10" type="ORF">A2Y83_04675</name>
</gene>
<dbReference type="STRING" id="1797985.A2Y83_04675"/>
<evidence type="ECO:0000256" key="4">
    <source>
        <dbReference type="ARBA" id="ARBA00022692"/>
    </source>
</evidence>
<feature type="transmembrane region" description="Helical" evidence="9">
    <location>
        <begin position="575"/>
        <end position="596"/>
    </location>
</feature>
<feature type="coiled-coil region" evidence="8">
    <location>
        <begin position="61"/>
        <end position="88"/>
    </location>
</feature>
<dbReference type="EMBL" id="MFFS01000031">
    <property type="protein sequence ID" value="OGF22279.1"/>
    <property type="molecule type" value="Genomic_DNA"/>
</dbReference>
<accession>A0A1F5S6I2</accession>
<feature type="transmembrane region" description="Helical" evidence="9">
    <location>
        <begin position="522"/>
        <end position="540"/>
    </location>
</feature>
<keyword evidence="4 9" id="KW-0812">Transmembrane</keyword>
<dbReference type="GO" id="GO:0007035">
    <property type="term" value="P:vacuolar acidification"/>
    <property type="evidence" value="ECO:0007669"/>
    <property type="project" value="TreeGrafter"/>
</dbReference>
<keyword evidence="6" id="KW-0406">Ion transport</keyword>
<feature type="transmembrane region" description="Helical" evidence="9">
    <location>
        <begin position="371"/>
        <end position="401"/>
    </location>
</feature>
<dbReference type="PANTHER" id="PTHR11629:SF63">
    <property type="entry name" value="V-TYPE PROTON ATPASE SUBUNIT A"/>
    <property type="match status" value="1"/>
</dbReference>
<feature type="transmembrane region" description="Helical" evidence="9">
    <location>
        <begin position="413"/>
        <end position="435"/>
    </location>
</feature>
<dbReference type="GO" id="GO:0051117">
    <property type="term" value="F:ATPase binding"/>
    <property type="evidence" value="ECO:0007669"/>
    <property type="project" value="TreeGrafter"/>
</dbReference>
<feature type="transmembrane region" description="Helical" evidence="9">
    <location>
        <begin position="465"/>
        <end position="486"/>
    </location>
</feature>
<dbReference type="Gene3D" id="3.30.70.2750">
    <property type="match status" value="1"/>
</dbReference>
<evidence type="ECO:0000256" key="7">
    <source>
        <dbReference type="ARBA" id="ARBA00023136"/>
    </source>
</evidence>
<evidence type="ECO:0000256" key="1">
    <source>
        <dbReference type="ARBA" id="ARBA00004141"/>
    </source>
</evidence>
<evidence type="ECO:0000256" key="2">
    <source>
        <dbReference type="ARBA" id="ARBA00009904"/>
    </source>
</evidence>
<dbReference type="GO" id="GO:0033179">
    <property type="term" value="C:proton-transporting V-type ATPase, V0 domain"/>
    <property type="evidence" value="ECO:0007669"/>
    <property type="project" value="InterPro"/>
</dbReference>
<organism evidence="10 11">
    <name type="scientific">Candidatus Falkowbacteria bacterium RBG_13_39_14</name>
    <dbReference type="NCBI Taxonomy" id="1797985"/>
    <lineage>
        <taxon>Bacteria</taxon>
        <taxon>Candidatus Falkowiibacteriota</taxon>
    </lineage>
</organism>
<proteinExistence type="inferred from homology"/>
<dbReference type="AlphaFoldDB" id="A0A1F5S6I2"/>
<evidence type="ECO:0000313" key="11">
    <source>
        <dbReference type="Proteomes" id="UP000178323"/>
    </source>
</evidence>
<keyword evidence="5 9" id="KW-1133">Transmembrane helix</keyword>
<feature type="coiled-coil region" evidence="8">
    <location>
        <begin position="241"/>
        <end position="275"/>
    </location>
</feature>
<keyword evidence="8" id="KW-0175">Coiled coil</keyword>
<comment type="caution">
    <text evidence="10">The sequence shown here is derived from an EMBL/GenBank/DDBJ whole genome shotgun (WGS) entry which is preliminary data.</text>
</comment>
<dbReference type="PANTHER" id="PTHR11629">
    <property type="entry name" value="VACUOLAR PROTON ATPASES"/>
    <property type="match status" value="1"/>
</dbReference>
<feature type="transmembrane region" description="Helical" evidence="9">
    <location>
        <begin position="498"/>
        <end position="516"/>
    </location>
</feature>
<sequence length="665" mass="75052">MIKEIAKINIAGEKSLFDKVMETLHSLGNVEIAQTKEASQMRGVSATDEYAEKLSKISYKIAQANFAVKFLEREKIKLKKERKKSAKTSLREMILKPKIKITGEGLNELIKSYNWEEIVAECEKIEENINNAENTVKMLEEKISELMKWKGLTVSSRDLEETRSTKTFLSEVTSNTYEKLNLILSSYPLAAFSKAKKNPKTVFILITCNKEIEKPLLEHLNKNNVSKIEIPNLENTPEGEINKLRAMIKKEEEKIKKETEEIKKLIKEEEKIKIISDWLNWGKIKLEISLRALKTDYVFYITAWTAKDSLNNVRKQIKAVSEKILIQEEEIKEDSSQIPVIYKNKNLAEPFEMVTEMYGAPLYNEPDPTPYLAPFFILFFALAITDAMYGIVLAVLAWGAIKFLKIPKENQKLFRIMLYGGITTFIVGALFGGWFGLVLEELPPAIGIPLIKIRMINPMTDTMKFLIFTFILGIIQIIAGISVGMYWKIKHGKILEGIADNGFWILLLLSLSGWAATSSMPAGIYFKIASAISAGLLIATQGRDANNIIMKALKGILSLYNITAYFSDMLSYSRLLALGLATGIIAMVVNIIAGITSNMIPYIGWLVAVIVLIAGHLFNIGINVLGAYIHSSRLQYVEFFPKFMEGGGKSFQPFKRVSRYVKIVN</sequence>
<evidence type="ECO:0000313" key="10">
    <source>
        <dbReference type="EMBL" id="OGF22279.1"/>
    </source>
</evidence>
<dbReference type="GO" id="GO:0016471">
    <property type="term" value="C:vacuolar proton-transporting V-type ATPase complex"/>
    <property type="evidence" value="ECO:0007669"/>
    <property type="project" value="TreeGrafter"/>
</dbReference>